<keyword evidence="1 4" id="KW-0349">Heme</keyword>
<reference evidence="7 8" key="1">
    <citation type="journal article" date="2015" name="Genome Biol. Evol.">
        <title>Phylogenomic analyses indicate that early fungi evolved digesting cell walls of algal ancestors of land plants.</title>
        <authorList>
            <person name="Chang Y."/>
            <person name="Wang S."/>
            <person name="Sekimoto S."/>
            <person name="Aerts A.L."/>
            <person name="Choi C."/>
            <person name="Clum A."/>
            <person name="LaButti K.M."/>
            <person name="Lindquist E.A."/>
            <person name="Yee Ngan C."/>
            <person name="Ohm R.A."/>
            <person name="Salamov A.A."/>
            <person name="Grigoriev I.V."/>
            <person name="Spatafora J.W."/>
            <person name="Berbee M.L."/>
        </authorList>
    </citation>
    <scope>NUCLEOTIDE SEQUENCE [LARGE SCALE GENOMIC DNA]</scope>
    <source>
        <strain evidence="7 8">NRRL 28638</strain>
    </source>
</reference>
<dbReference type="PROSITE" id="PS50255">
    <property type="entry name" value="CYTOCHROME_B5_2"/>
    <property type="match status" value="1"/>
</dbReference>
<dbReference type="Proteomes" id="UP000070444">
    <property type="component" value="Unassembled WGS sequence"/>
</dbReference>
<evidence type="ECO:0000259" key="6">
    <source>
        <dbReference type="PROSITE" id="PS50255"/>
    </source>
</evidence>
<dbReference type="InterPro" id="IPR051872">
    <property type="entry name" value="Cytochrome_b5/Flavoprotein_Rdt"/>
</dbReference>
<comment type="similarity">
    <text evidence="4">Belongs to the cytochrome b5 family.</text>
</comment>
<evidence type="ECO:0000313" key="7">
    <source>
        <dbReference type="EMBL" id="KXN71561.1"/>
    </source>
</evidence>
<evidence type="ECO:0000256" key="3">
    <source>
        <dbReference type="ARBA" id="ARBA00023004"/>
    </source>
</evidence>
<dbReference type="PANTHER" id="PTHR46237:SF1">
    <property type="entry name" value="CYTOCHROME B5 REDUCTASE 4"/>
    <property type="match status" value="1"/>
</dbReference>
<dbReference type="OMA" id="GHSQLDW"/>
<dbReference type="GO" id="GO:0046872">
    <property type="term" value="F:metal ion binding"/>
    <property type="evidence" value="ECO:0007669"/>
    <property type="project" value="UniProtKB-UniRule"/>
</dbReference>
<dbReference type="InterPro" id="IPR001199">
    <property type="entry name" value="Cyt_B5-like_heme/steroid-bd"/>
</dbReference>
<dbReference type="PROSITE" id="PS00191">
    <property type="entry name" value="CYTOCHROME_B5_1"/>
    <property type="match status" value="1"/>
</dbReference>
<evidence type="ECO:0000256" key="4">
    <source>
        <dbReference type="RuleBase" id="RU362121"/>
    </source>
</evidence>
<dbReference type="Pfam" id="PF00173">
    <property type="entry name" value="Cyt-b5"/>
    <property type="match status" value="1"/>
</dbReference>
<proteinExistence type="inferred from homology"/>
<feature type="domain" description="Cytochrome b5 heme-binding" evidence="6">
    <location>
        <begin position="69"/>
        <end position="145"/>
    </location>
</feature>
<feature type="region of interest" description="Disordered" evidence="5">
    <location>
        <begin position="17"/>
        <end position="40"/>
    </location>
</feature>
<keyword evidence="3 4" id="KW-0408">Iron</keyword>
<dbReference type="InterPro" id="IPR018506">
    <property type="entry name" value="Cyt_B5_heme-BS"/>
</dbReference>
<accession>A0A137P9H5</accession>
<organism evidence="7 8">
    <name type="scientific">Conidiobolus coronatus (strain ATCC 28846 / CBS 209.66 / NRRL 28638)</name>
    <name type="common">Delacroixia coronata</name>
    <dbReference type="NCBI Taxonomy" id="796925"/>
    <lineage>
        <taxon>Eukaryota</taxon>
        <taxon>Fungi</taxon>
        <taxon>Fungi incertae sedis</taxon>
        <taxon>Zoopagomycota</taxon>
        <taxon>Entomophthoromycotina</taxon>
        <taxon>Entomophthoromycetes</taxon>
        <taxon>Entomophthorales</taxon>
        <taxon>Ancylistaceae</taxon>
        <taxon>Conidiobolus</taxon>
    </lineage>
</organism>
<dbReference type="AlphaFoldDB" id="A0A137P9H5"/>
<dbReference type="EMBL" id="KQ964472">
    <property type="protein sequence ID" value="KXN71561.1"/>
    <property type="molecule type" value="Genomic_DNA"/>
</dbReference>
<dbReference type="GO" id="GO:0005737">
    <property type="term" value="C:cytoplasm"/>
    <property type="evidence" value="ECO:0007669"/>
    <property type="project" value="TreeGrafter"/>
</dbReference>
<dbReference type="PRINTS" id="PR00363">
    <property type="entry name" value="CYTOCHROMEB5"/>
</dbReference>
<evidence type="ECO:0000256" key="5">
    <source>
        <dbReference type="SAM" id="MobiDB-lite"/>
    </source>
</evidence>
<dbReference type="Gene3D" id="3.10.120.10">
    <property type="entry name" value="Cytochrome b5-like heme/steroid binding domain"/>
    <property type="match status" value="1"/>
</dbReference>
<dbReference type="PANTHER" id="PTHR46237">
    <property type="entry name" value="CYTOCHROME B5 REDUCTASE 4 FAMILY MEMBER"/>
    <property type="match status" value="1"/>
</dbReference>
<gene>
    <name evidence="7" type="ORF">CONCODRAFT_78264</name>
</gene>
<dbReference type="SUPFAM" id="SSF55856">
    <property type="entry name" value="Cytochrome b5-like heme/steroid binding domain"/>
    <property type="match status" value="1"/>
</dbReference>
<protein>
    <submittedName>
        <fullName evidence="7">Cytochrome b5</fullName>
    </submittedName>
</protein>
<dbReference type="OrthoDB" id="432299at2759"/>
<evidence type="ECO:0000256" key="1">
    <source>
        <dbReference type="ARBA" id="ARBA00022617"/>
    </source>
</evidence>
<dbReference type="GO" id="GO:0020037">
    <property type="term" value="F:heme binding"/>
    <property type="evidence" value="ECO:0007669"/>
    <property type="project" value="UniProtKB-UniRule"/>
</dbReference>
<dbReference type="FunFam" id="3.10.120.10:FF:000001">
    <property type="entry name" value="Cytochrome b5 reductase 4"/>
    <property type="match status" value="1"/>
</dbReference>
<keyword evidence="8" id="KW-1185">Reference proteome</keyword>
<dbReference type="SMART" id="SM01117">
    <property type="entry name" value="Cyt-b5"/>
    <property type="match status" value="1"/>
</dbReference>
<dbReference type="InterPro" id="IPR036400">
    <property type="entry name" value="Cyt_B5-like_heme/steroid_sf"/>
</dbReference>
<evidence type="ECO:0000256" key="2">
    <source>
        <dbReference type="ARBA" id="ARBA00022723"/>
    </source>
</evidence>
<evidence type="ECO:0000313" key="8">
    <source>
        <dbReference type="Proteomes" id="UP000070444"/>
    </source>
</evidence>
<keyword evidence="2 4" id="KW-0479">Metal-binding</keyword>
<dbReference type="GO" id="GO:0004128">
    <property type="term" value="F:cytochrome-b5 reductase activity, acting on NAD(P)H"/>
    <property type="evidence" value="ECO:0007669"/>
    <property type="project" value="TreeGrafter"/>
</dbReference>
<dbReference type="STRING" id="796925.A0A137P9H5"/>
<name>A0A137P9H5_CONC2</name>
<sequence>MSDNNFLSPYRNVSKDQGIFPLPNGPQMASGPNKTGKSRNKVALEPGYSQMDWVRLTTSGKDLRGVTEFRLITLEELSQHKAQDDAWCAIDNKVYNITHYLKFHPGGVKQAMRGAGKDCTELFYKTHAWVSVDSLLKECCIGILKR</sequence>